<dbReference type="GeneID" id="5482740"/>
<dbReference type="RefSeq" id="XP_001586673.1">
    <property type="nucleotide sequence ID" value="XM_001586623.1"/>
</dbReference>
<organism evidence="2 3">
    <name type="scientific">Sclerotinia sclerotiorum (strain ATCC 18683 / 1980 / Ss-1)</name>
    <name type="common">White mold</name>
    <name type="synonym">Whetzelinia sclerotiorum</name>
    <dbReference type="NCBI Taxonomy" id="665079"/>
    <lineage>
        <taxon>Eukaryota</taxon>
        <taxon>Fungi</taxon>
        <taxon>Dikarya</taxon>
        <taxon>Ascomycota</taxon>
        <taxon>Pezizomycotina</taxon>
        <taxon>Leotiomycetes</taxon>
        <taxon>Helotiales</taxon>
        <taxon>Sclerotiniaceae</taxon>
        <taxon>Sclerotinia</taxon>
    </lineage>
</organism>
<accession>A7F4Y5</accession>
<protein>
    <submittedName>
        <fullName evidence="2">Uncharacterized protein</fullName>
    </submittedName>
</protein>
<keyword evidence="3" id="KW-1185">Reference proteome</keyword>
<evidence type="ECO:0000313" key="3">
    <source>
        <dbReference type="Proteomes" id="UP000001312"/>
    </source>
</evidence>
<evidence type="ECO:0000256" key="1">
    <source>
        <dbReference type="SAM" id="SignalP"/>
    </source>
</evidence>
<keyword evidence="1" id="KW-0732">Signal</keyword>
<proteinExistence type="predicted"/>
<reference evidence="3" key="1">
    <citation type="journal article" date="2011" name="PLoS Genet.">
        <title>Genomic analysis of the necrotrophic fungal pathogens Sclerotinia sclerotiorum and Botrytis cinerea.</title>
        <authorList>
            <person name="Amselem J."/>
            <person name="Cuomo C.A."/>
            <person name="van Kan J.A."/>
            <person name="Viaud M."/>
            <person name="Benito E.P."/>
            <person name="Couloux A."/>
            <person name="Coutinho P.M."/>
            <person name="de Vries R.P."/>
            <person name="Dyer P.S."/>
            <person name="Fillinger S."/>
            <person name="Fournier E."/>
            <person name="Gout L."/>
            <person name="Hahn M."/>
            <person name="Kohn L."/>
            <person name="Lapalu N."/>
            <person name="Plummer K.M."/>
            <person name="Pradier J.M."/>
            <person name="Quevillon E."/>
            <person name="Sharon A."/>
            <person name="Simon A."/>
            <person name="ten Have A."/>
            <person name="Tudzynski B."/>
            <person name="Tudzynski P."/>
            <person name="Wincker P."/>
            <person name="Andrew M."/>
            <person name="Anthouard V."/>
            <person name="Beever R.E."/>
            <person name="Beffa R."/>
            <person name="Benoit I."/>
            <person name="Bouzid O."/>
            <person name="Brault B."/>
            <person name="Chen Z."/>
            <person name="Choquer M."/>
            <person name="Collemare J."/>
            <person name="Cotton P."/>
            <person name="Danchin E.G."/>
            <person name="Da Silva C."/>
            <person name="Gautier A."/>
            <person name="Giraud C."/>
            <person name="Giraud T."/>
            <person name="Gonzalez C."/>
            <person name="Grossetete S."/>
            <person name="Guldener U."/>
            <person name="Henrissat B."/>
            <person name="Howlett B.J."/>
            <person name="Kodira C."/>
            <person name="Kretschmer M."/>
            <person name="Lappartient A."/>
            <person name="Leroch M."/>
            <person name="Levis C."/>
            <person name="Mauceli E."/>
            <person name="Neuveglise C."/>
            <person name="Oeser B."/>
            <person name="Pearson M."/>
            <person name="Poulain J."/>
            <person name="Poussereau N."/>
            <person name="Quesneville H."/>
            <person name="Rascle C."/>
            <person name="Schumacher J."/>
            <person name="Segurens B."/>
            <person name="Sexton A."/>
            <person name="Silva E."/>
            <person name="Sirven C."/>
            <person name="Soanes D.M."/>
            <person name="Talbot N.J."/>
            <person name="Templeton M."/>
            <person name="Yandava C."/>
            <person name="Yarden O."/>
            <person name="Zeng Q."/>
            <person name="Rollins J.A."/>
            <person name="Lebrun M.H."/>
            <person name="Dickman M."/>
        </authorList>
    </citation>
    <scope>NUCLEOTIDE SEQUENCE [LARGE SCALE GENOMIC DNA]</scope>
    <source>
        <strain evidence="3">ATCC 18683 / 1980 / Ss-1</strain>
    </source>
</reference>
<dbReference type="Proteomes" id="UP000001312">
    <property type="component" value="Unassembled WGS sequence"/>
</dbReference>
<sequence>MPFSFIVIFIGLNISIQFSQISVCNPFYALTKSTRVARKLIAPKGDSVEIILRYRVYRVTSGTCTAYRYLSTWSSKIVRQEQEQKCASILTKLEYPIAEWPIAQAGTKGVIKDHCRKSF</sequence>
<dbReference type="AlphaFoldDB" id="A7F4Y5"/>
<dbReference type="KEGG" id="ssl:SS1G_12660"/>
<dbReference type="HOGENOM" id="CLU_2062882_0_0_1"/>
<dbReference type="InParanoid" id="A7F4Y5"/>
<feature type="signal peptide" evidence="1">
    <location>
        <begin position="1"/>
        <end position="21"/>
    </location>
</feature>
<evidence type="ECO:0000313" key="2">
    <source>
        <dbReference type="EMBL" id="EDN97806.1"/>
    </source>
</evidence>
<name>A7F4Y5_SCLS1</name>
<gene>
    <name evidence="2" type="ORF">SS1G_12660</name>
</gene>
<dbReference type="EMBL" id="CH476641">
    <property type="protein sequence ID" value="EDN97806.1"/>
    <property type="molecule type" value="Genomic_DNA"/>
</dbReference>
<feature type="chain" id="PRO_5002706031" evidence="1">
    <location>
        <begin position="22"/>
        <end position="119"/>
    </location>
</feature>